<sequence length="382" mass="41745">MRASSFGNNLASTREEADDSGSSSSKMDRSYIEDDPEERELTNEVGTEGVKEKSITNANPLSHMDFYQADPFPHCQNEHDIFHEDLFPKTDSSDGFASDPFKGSDPFAADILFPTLNIHTNEGVANNGDEGDTSVSCAENRASTGTQCFESEFPDEDSDIEISYSHEDLDTIGAVEESHGFKPIQSSSEELGGHPIYQWRSQGQYSVESDPNGYELDLSAISLPSDIEEQSLASTDGNAKGKEQVVTLFNRLGYFVNKEPFVCTLHLGPGPLNRSVTWKQTFSAQAARVNQVESALRQLSEHMQQITAGVSQLSGQVAALDEQLPRTPNTAESRPADGPPINPAPQPCEPYIPIPGRYSGDLGTCSQFLHQCQLVFAQQPLT</sequence>
<feature type="compositionally biased region" description="Polar residues" evidence="1">
    <location>
        <begin position="1"/>
        <end position="12"/>
    </location>
</feature>
<evidence type="ECO:0000256" key="1">
    <source>
        <dbReference type="SAM" id="MobiDB-lite"/>
    </source>
</evidence>
<feature type="compositionally biased region" description="Pro residues" evidence="1">
    <location>
        <begin position="337"/>
        <end position="349"/>
    </location>
</feature>
<feature type="region of interest" description="Disordered" evidence="1">
    <location>
        <begin position="1"/>
        <end position="56"/>
    </location>
</feature>
<accession>A0A5C6P3V2</accession>
<proteinExistence type="predicted"/>
<name>A0A5C6P3V2_9TELE</name>
<comment type="caution">
    <text evidence="2">The sequence shown here is derived from an EMBL/GenBank/DDBJ whole genome shotgun (WGS) entry which is preliminary data.</text>
</comment>
<keyword evidence="3" id="KW-1185">Reference proteome</keyword>
<dbReference type="Proteomes" id="UP000324091">
    <property type="component" value="Chromosome 15"/>
</dbReference>
<organism evidence="2 3">
    <name type="scientific">Takifugu flavidus</name>
    <name type="common">sansaifugu</name>
    <dbReference type="NCBI Taxonomy" id="433684"/>
    <lineage>
        <taxon>Eukaryota</taxon>
        <taxon>Metazoa</taxon>
        <taxon>Chordata</taxon>
        <taxon>Craniata</taxon>
        <taxon>Vertebrata</taxon>
        <taxon>Euteleostomi</taxon>
        <taxon>Actinopterygii</taxon>
        <taxon>Neopterygii</taxon>
        <taxon>Teleostei</taxon>
        <taxon>Neoteleostei</taxon>
        <taxon>Acanthomorphata</taxon>
        <taxon>Eupercaria</taxon>
        <taxon>Tetraodontiformes</taxon>
        <taxon>Tetradontoidea</taxon>
        <taxon>Tetraodontidae</taxon>
        <taxon>Takifugu</taxon>
    </lineage>
</organism>
<evidence type="ECO:0000313" key="2">
    <source>
        <dbReference type="EMBL" id="TWW73451.1"/>
    </source>
</evidence>
<reference evidence="2 3" key="1">
    <citation type="submission" date="2019-04" db="EMBL/GenBank/DDBJ databases">
        <title>Chromosome genome assembly for Takifugu flavidus.</title>
        <authorList>
            <person name="Xiao S."/>
        </authorList>
    </citation>
    <scope>NUCLEOTIDE SEQUENCE [LARGE SCALE GENOMIC DNA]</scope>
    <source>
        <strain evidence="2">HTHZ2018</strain>
        <tissue evidence="2">Muscle</tissue>
    </source>
</reference>
<dbReference type="EMBL" id="RHFK02000007">
    <property type="protein sequence ID" value="TWW73451.1"/>
    <property type="molecule type" value="Genomic_DNA"/>
</dbReference>
<protein>
    <submittedName>
        <fullName evidence="2">Uncharacterized protein</fullName>
    </submittedName>
</protein>
<evidence type="ECO:0000313" key="3">
    <source>
        <dbReference type="Proteomes" id="UP000324091"/>
    </source>
</evidence>
<feature type="region of interest" description="Disordered" evidence="1">
    <location>
        <begin position="324"/>
        <end position="349"/>
    </location>
</feature>
<gene>
    <name evidence="2" type="ORF">D4764_15G0008450</name>
</gene>
<dbReference type="AlphaFoldDB" id="A0A5C6P3V2"/>